<organism evidence="2 3">
    <name type="scientific">Bradyrhizobium uaiense</name>
    <dbReference type="NCBI Taxonomy" id="2594946"/>
    <lineage>
        <taxon>Bacteria</taxon>
        <taxon>Pseudomonadati</taxon>
        <taxon>Pseudomonadota</taxon>
        <taxon>Alphaproteobacteria</taxon>
        <taxon>Hyphomicrobiales</taxon>
        <taxon>Nitrobacteraceae</taxon>
        <taxon>Bradyrhizobium</taxon>
    </lineage>
</organism>
<sequence length="139" mass="15626">MVDKVFDRSKAMYVKSVPKKGRGVFANISFKVGDVIDSAPTWGFDAAQAKLLDRTGVFQYYFVRHDRHLRGDSLTGYIIFGLISMVNHSSHPNARIAWTDEESGAWASIVAIKAINADEEITHRYTNISAYPPNIEFID</sequence>
<dbReference type="InterPro" id="IPR001214">
    <property type="entry name" value="SET_dom"/>
</dbReference>
<dbReference type="PANTHER" id="PTHR47436:SF1">
    <property type="entry name" value="SET DOMAIN-CONTAINING PROTEIN"/>
    <property type="match status" value="1"/>
</dbReference>
<protein>
    <submittedName>
        <fullName evidence="2">SET domain-containing protein</fullName>
    </submittedName>
</protein>
<dbReference type="Proteomes" id="UP000468531">
    <property type="component" value="Unassembled WGS sequence"/>
</dbReference>
<evidence type="ECO:0000313" key="2">
    <source>
        <dbReference type="EMBL" id="NEV02479.1"/>
    </source>
</evidence>
<dbReference type="SMART" id="SM00317">
    <property type="entry name" value="SET"/>
    <property type="match status" value="1"/>
</dbReference>
<dbReference type="PIRSF" id="PIRSF022536">
    <property type="entry name" value="A612L_SET"/>
    <property type="match status" value="1"/>
</dbReference>
<dbReference type="Pfam" id="PF00856">
    <property type="entry name" value="SET"/>
    <property type="match status" value="1"/>
</dbReference>
<accession>A0A6P1BW10</accession>
<dbReference type="InterPro" id="IPR046341">
    <property type="entry name" value="SET_dom_sf"/>
</dbReference>
<dbReference type="GO" id="GO:0062122">
    <property type="term" value="F:histone H3K37 methyltransferase activity"/>
    <property type="evidence" value="ECO:0007669"/>
    <property type="project" value="InterPro"/>
</dbReference>
<dbReference type="SUPFAM" id="SSF82199">
    <property type="entry name" value="SET domain"/>
    <property type="match status" value="1"/>
</dbReference>
<keyword evidence="3" id="KW-1185">Reference proteome</keyword>
<dbReference type="InterPro" id="IPR044237">
    <property type="entry name" value="ATXR2-like"/>
</dbReference>
<dbReference type="PROSITE" id="PS50280">
    <property type="entry name" value="SET"/>
    <property type="match status" value="1"/>
</dbReference>
<name>A0A6P1BW10_9BRAD</name>
<reference evidence="2 3" key="1">
    <citation type="journal article" date="2020" name="Arch. Microbiol.">
        <title>Bradyrhizobium uaiense sp. nov., a new highly efficient cowpea symbiont.</title>
        <authorList>
            <person name="Cabral Michel D."/>
            <person name="Azarias Guimaraes A."/>
            <person name="Martins da Costa E."/>
            <person name="Soares de Carvalho T."/>
            <person name="Balsanelli E."/>
            <person name="Willems A."/>
            <person name="Maltempi de Souza E."/>
            <person name="de Souza Moreira F.M."/>
        </authorList>
    </citation>
    <scope>NUCLEOTIDE SEQUENCE [LARGE SCALE GENOMIC DNA]</scope>
    <source>
        <strain evidence="2 3">UFLA 03-164</strain>
    </source>
</reference>
<dbReference type="AlphaFoldDB" id="A0A6P1BW10"/>
<dbReference type="PANTHER" id="PTHR47436">
    <property type="entry name" value="HISTONE-LYSINE N-METHYLTRANSFERASE ATXR2"/>
    <property type="match status" value="1"/>
</dbReference>
<dbReference type="EMBL" id="VKHP01000362">
    <property type="protein sequence ID" value="NEV02479.1"/>
    <property type="molecule type" value="Genomic_DNA"/>
</dbReference>
<proteinExistence type="predicted"/>
<evidence type="ECO:0000259" key="1">
    <source>
        <dbReference type="PROSITE" id="PS50280"/>
    </source>
</evidence>
<feature type="domain" description="SET" evidence="1">
    <location>
        <begin position="10"/>
        <end position="126"/>
    </location>
</feature>
<comment type="caution">
    <text evidence="2">The sequence shown here is derived from an EMBL/GenBank/DDBJ whole genome shotgun (WGS) entry which is preliminary data.</text>
</comment>
<dbReference type="InterPro" id="IPR009207">
    <property type="entry name" value="SET7_MeTrfase"/>
</dbReference>
<dbReference type="RefSeq" id="WP_163162641.1">
    <property type="nucleotide sequence ID" value="NZ_VKHP01000362.1"/>
</dbReference>
<evidence type="ECO:0000313" key="3">
    <source>
        <dbReference type="Proteomes" id="UP000468531"/>
    </source>
</evidence>
<dbReference type="Gene3D" id="2.170.270.10">
    <property type="entry name" value="SET domain"/>
    <property type="match status" value="1"/>
</dbReference>
<gene>
    <name evidence="2" type="ORF">FNJ47_43985</name>
</gene>